<dbReference type="SUPFAM" id="SSF46689">
    <property type="entry name" value="Homeodomain-like"/>
    <property type="match status" value="1"/>
</dbReference>
<dbReference type="EMBL" id="NBNE01003746">
    <property type="protein sequence ID" value="OWZ06947.1"/>
    <property type="molecule type" value="Genomic_DNA"/>
</dbReference>
<reference evidence="2" key="1">
    <citation type="submission" date="2017-03" db="EMBL/GenBank/DDBJ databases">
        <title>Phytopthora megakarya and P. palmivora, two closely related causual agents of cacao black pod achieved similar genome size and gene model numbers by different mechanisms.</title>
        <authorList>
            <person name="Ali S."/>
            <person name="Shao J."/>
            <person name="Larry D.J."/>
            <person name="Kronmiller B."/>
            <person name="Shen D."/>
            <person name="Strem M.D."/>
            <person name="Melnick R.L."/>
            <person name="Guiltinan M.J."/>
            <person name="Tyler B.M."/>
            <person name="Meinhardt L.W."/>
            <person name="Bailey B.A."/>
        </authorList>
    </citation>
    <scope>NUCLEOTIDE SEQUENCE [LARGE SCALE GENOMIC DNA]</scope>
    <source>
        <strain evidence="2">zdho120</strain>
    </source>
</reference>
<gene>
    <name evidence="1" type="ORF">PHMEG_00020727</name>
</gene>
<evidence type="ECO:0000313" key="2">
    <source>
        <dbReference type="Proteomes" id="UP000198211"/>
    </source>
</evidence>
<name>A0A225VQ92_9STRA</name>
<organism evidence="1 2">
    <name type="scientific">Phytophthora megakarya</name>
    <dbReference type="NCBI Taxonomy" id="4795"/>
    <lineage>
        <taxon>Eukaryota</taxon>
        <taxon>Sar</taxon>
        <taxon>Stramenopiles</taxon>
        <taxon>Oomycota</taxon>
        <taxon>Peronosporomycetes</taxon>
        <taxon>Peronosporales</taxon>
        <taxon>Peronosporaceae</taxon>
        <taxon>Phytophthora</taxon>
    </lineage>
</organism>
<sequence length="92" mass="10952">MTYSEDFRWRAVALLHMYSIPIVHVSELLGPKLRSFGRWYALFLSDGVVSDKRKHKERHTKWPPEVLKFVEAYVEDHPTFYIEEYFSTLSAT</sequence>
<dbReference type="STRING" id="4795.A0A225VQ92"/>
<evidence type="ECO:0000313" key="1">
    <source>
        <dbReference type="EMBL" id="OWZ06947.1"/>
    </source>
</evidence>
<accession>A0A225VQ92</accession>
<proteinExistence type="predicted"/>
<dbReference type="Proteomes" id="UP000198211">
    <property type="component" value="Unassembled WGS sequence"/>
</dbReference>
<dbReference type="OrthoDB" id="128570at2759"/>
<comment type="caution">
    <text evidence="1">The sequence shown here is derived from an EMBL/GenBank/DDBJ whole genome shotgun (WGS) entry which is preliminary data.</text>
</comment>
<dbReference type="InterPro" id="IPR009057">
    <property type="entry name" value="Homeodomain-like_sf"/>
</dbReference>
<dbReference type="AlphaFoldDB" id="A0A225VQ92"/>
<keyword evidence="2" id="KW-1185">Reference proteome</keyword>
<protein>
    <submittedName>
        <fullName evidence="1">Transposase</fullName>
    </submittedName>
</protein>